<evidence type="ECO:0000313" key="3">
    <source>
        <dbReference type="Proteomes" id="UP000544107"/>
    </source>
</evidence>
<dbReference type="InterPro" id="IPR036390">
    <property type="entry name" value="WH_DNA-bd_sf"/>
</dbReference>
<dbReference type="InterPro" id="IPR000835">
    <property type="entry name" value="HTH_MarR-typ"/>
</dbReference>
<dbReference type="SUPFAM" id="SSF46785">
    <property type="entry name" value="Winged helix' DNA-binding domain"/>
    <property type="match status" value="1"/>
</dbReference>
<protein>
    <submittedName>
        <fullName evidence="2">DNA-binding MarR family transcriptional regulator</fullName>
    </submittedName>
</protein>
<dbReference type="SMART" id="SM00347">
    <property type="entry name" value="HTH_MARR"/>
    <property type="match status" value="1"/>
</dbReference>
<dbReference type="InterPro" id="IPR039422">
    <property type="entry name" value="MarR/SlyA-like"/>
</dbReference>
<dbReference type="Pfam" id="PF12802">
    <property type="entry name" value="MarR_2"/>
    <property type="match status" value="1"/>
</dbReference>
<gene>
    <name evidence="2" type="ORF">GGQ71_004836</name>
</gene>
<dbReference type="GO" id="GO:0003677">
    <property type="term" value="F:DNA binding"/>
    <property type="evidence" value="ECO:0007669"/>
    <property type="project" value="UniProtKB-KW"/>
</dbReference>
<dbReference type="GO" id="GO:0006950">
    <property type="term" value="P:response to stress"/>
    <property type="evidence" value="ECO:0007669"/>
    <property type="project" value="TreeGrafter"/>
</dbReference>
<evidence type="ECO:0000313" key="2">
    <source>
        <dbReference type="EMBL" id="MBB4010535.1"/>
    </source>
</evidence>
<dbReference type="GO" id="GO:0003700">
    <property type="term" value="F:DNA-binding transcription factor activity"/>
    <property type="evidence" value="ECO:0007669"/>
    <property type="project" value="InterPro"/>
</dbReference>
<dbReference type="AlphaFoldDB" id="A0A7W6MWU0"/>
<dbReference type="EMBL" id="JACIED010000009">
    <property type="protein sequence ID" value="MBB4010535.1"/>
    <property type="molecule type" value="Genomic_DNA"/>
</dbReference>
<dbReference type="Gene3D" id="1.10.10.10">
    <property type="entry name" value="Winged helix-like DNA-binding domain superfamily/Winged helix DNA-binding domain"/>
    <property type="match status" value="1"/>
</dbReference>
<comment type="caution">
    <text evidence="2">The sequence shown here is derived from an EMBL/GenBank/DDBJ whole genome shotgun (WGS) entry which is preliminary data.</text>
</comment>
<dbReference type="PROSITE" id="PS50995">
    <property type="entry name" value="HTH_MARR_2"/>
    <property type="match status" value="1"/>
</dbReference>
<accession>A0A7W6MWU0</accession>
<dbReference type="PANTHER" id="PTHR33164:SF99">
    <property type="entry name" value="MARR FAMILY REGULATORY PROTEIN"/>
    <property type="match status" value="1"/>
</dbReference>
<organism evidence="2 3">
    <name type="scientific">Allorhizobium taibaishanense</name>
    <dbReference type="NCBI Taxonomy" id="887144"/>
    <lineage>
        <taxon>Bacteria</taxon>
        <taxon>Pseudomonadati</taxon>
        <taxon>Pseudomonadota</taxon>
        <taxon>Alphaproteobacteria</taxon>
        <taxon>Hyphomicrobiales</taxon>
        <taxon>Rhizobiaceae</taxon>
        <taxon>Rhizobium/Agrobacterium group</taxon>
        <taxon>Allorhizobium</taxon>
    </lineage>
</organism>
<sequence length="168" mass="18529">MLSKGRQAVMITEDAQKNVRELVLAVFETNGRLVDAGNTLVRPLGLTTAWWQVLGALGYSPVPLPVAHIARNMGLTRQAVQRVSDLLVEQGFVTFEPNPHHRRAKLVVLTPAGRDVLTRAEAASRPLDARILDRIGRERLAVAMEVLRHLNEVIDETLATTPVPTHPD</sequence>
<keyword evidence="2" id="KW-0238">DNA-binding</keyword>
<reference evidence="2 3" key="1">
    <citation type="submission" date="2020-08" db="EMBL/GenBank/DDBJ databases">
        <title>Genomic Encyclopedia of Type Strains, Phase IV (KMG-IV): sequencing the most valuable type-strain genomes for metagenomic binning, comparative biology and taxonomic classification.</title>
        <authorList>
            <person name="Goeker M."/>
        </authorList>
    </citation>
    <scope>NUCLEOTIDE SEQUENCE [LARGE SCALE GENOMIC DNA]</scope>
    <source>
        <strain evidence="2 3">DSM 100021</strain>
    </source>
</reference>
<dbReference type="PANTHER" id="PTHR33164">
    <property type="entry name" value="TRANSCRIPTIONAL REGULATOR, MARR FAMILY"/>
    <property type="match status" value="1"/>
</dbReference>
<dbReference type="Proteomes" id="UP000544107">
    <property type="component" value="Unassembled WGS sequence"/>
</dbReference>
<feature type="domain" description="HTH marR-type" evidence="1">
    <location>
        <begin position="19"/>
        <end position="152"/>
    </location>
</feature>
<name>A0A7W6MWU0_9HYPH</name>
<dbReference type="RefSeq" id="WP_234801690.1">
    <property type="nucleotide sequence ID" value="NZ_JACIED010000009.1"/>
</dbReference>
<proteinExistence type="predicted"/>
<dbReference type="InterPro" id="IPR036388">
    <property type="entry name" value="WH-like_DNA-bd_sf"/>
</dbReference>
<evidence type="ECO:0000259" key="1">
    <source>
        <dbReference type="PROSITE" id="PS50995"/>
    </source>
</evidence>